<evidence type="ECO:0000313" key="2">
    <source>
        <dbReference type="EMBL" id="KAK8076666.1"/>
    </source>
</evidence>
<dbReference type="RefSeq" id="XP_066719625.1">
    <property type="nucleotide sequence ID" value="XM_066855347.1"/>
</dbReference>
<protein>
    <submittedName>
        <fullName evidence="2">Uncharacterized protein</fullName>
    </submittedName>
</protein>
<dbReference type="EMBL" id="JAQQWL010000004">
    <property type="protein sequence ID" value="KAK8076666.1"/>
    <property type="molecule type" value="Genomic_DNA"/>
</dbReference>
<dbReference type="Proteomes" id="UP001480595">
    <property type="component" value="Unassembled WGS sequence"/>
</dbReference>
<organism evidence="2 3">
    <name type="scientific">Apiospora phragmitis</name>
    <dbReference type="NCBI Taxonomy" id="2905665"/>
    <lineage>
        <taxon>Eukaryota</taxon>
        <taxon>Fungi</taxon>
        <taxon>Dikarya</taxon>
        <taxon>Ascomycota</taxon>
        <taxon>Pezizomycotina</taxon>
        <taxon>Sordariomycetes</taxon>
        <taxon>Xylariomycetidae</taxon>
        <taxon>Amphisphaeriales</taxon>
        <taxon>Apiosporaceae</taxon>
        <taxon>Apiospora</taxon>
    </lineage>
</organism>
<comment type="caution">
    <text evidence="2">The sequence shown here is derived from an EMBL/GenBank/DDBJ whole genome shotgun (WGS) entry which is preliminary data.</text>
</comment>
<evidence type="ECO:0000313" key="3">
    <source>
        <dbReference type="Proteomes" id="UP001480595"/>
    </source>
</evidence>
<sequence length="94" mass="10427">MPYQCDLNSTRSKQRTSTFTRDGTAYPLPPQTTAFSQSSLCASASFYCPFIVGEEAPLRRPRLHPGLPDHHQRRVQQLRDGTGAVLPAELLQGV</sequence>
<evidence type="ECO:0000256" key="1">
    <source>
        <dbReference type="SAM" id="MobiDB-lite"/>
    </source>
</evidence>
<reference evidence="2 3" key="1">
    <citation type="submission" date="2023-01" db="EMBL/GenBank/DDBJ databases">
        <title>Analysis of 21 Apiospora genomes using comparative genomics revels a genus with tremendous synthesis potential of carbohydrate active enzymes and secondary metabolites.</title>
        <authorList>
            <person name="Sorensen T."/>
        </authorList>
    </citation>
    <scope>NUCLEOTIDE SEQUENCE [LARGE SCALE GENOMIC DNA]</scope>
    <source>
        <strain evidence="2 3">CBS 135458</strain>
    </source>
</reference>
<proteinExistence type="predicted"/>
<accession>A0ABR1VZI0</accession>
<name>A0ABR1VZI0_9PEZI</name>
<dbReference type="GeneID" id="92088410"/>
<feature type="compositionally biased region" description="Polar residues" evidence="1">
    <location>
        <begin position="1"/>
        <end position="21"/>
    </location>
</feature>
<feature type="region of interest" description="Disordered" evidence="1">
    <location>
        <begin position="1"/>
        <end position="25"/>
    </location>
</feature>
<gene>
    <name evidence="2" type="ORF">PG994_003938</name>
</gene>
<keyword evidence="3" id="KW-1185">Reference proteome</keyword>